<name>A0A5C6A7I7_9BACT</name>
<sequence length="264" mass="28618">MACRDIQPLLTDYAAGAATPEERRLVETHLAEGCHVCTNELAALEEAAMMLFDAEPLPTPPPRLRAAVLSAIEAHPQEVQPLFIERPATVAPASKPARRWQTALALAACLSAIAFFVNTVRNNRAAPQAAIDAVAQAWRERVQESERQLGVRGAKLVSLSIDPFQNAVVTHLLYDSLSEQLHLWATRNPISANAEPNWAWVLDADGAVIAKGRLAPASLGRLVAVLDIGPLETETAEVLLTVEDDVPTERPSDDVVEQGVLRIR</sequence>
<comment type="caution">
    <text evidence="6">The sequence shown here is derived from an EMBL/GenBank/DDBJ whole genome shotgun (WGS) entry which is preliminary data.</text>
</comment>
<keyword evidence="4" id="KW-0472">Membrane</keyword>
<dbReference type="AlphaFoldDB" id="A0A5C6A7I7"/>
<evidence type="ECO:0000313" key="7">
    <source>
        <dbReference type="Proteomes" id="UP000317421"/>
    </source>
</evidence>
<protein>
    <recommendedName>
        <fullName evidence="5">Putative zinc-finger domain-containing protein</fullName>
    </recommendedName>
</protein>
<comment type="subcellular location">
    <subcellularLocation>
        <location evidence="1">Membrane</location>
        <topology evidence="1">Single-pass membrane protein</topology>
    </subcellularLocation>
</comment>
<evidence type="ECO:0000256" key="2">
    <source>
        <dbReference type="ARBA" id="ARBA00022692"/>
    </source>
</evidence>
<dbReference type="GO" id="GO:0006417">
    <property type="term" value="P:regulation of translation"/>
    <property type="evidence" value="ECO:0007669"/>
    <property type="project" value="TreeGrafter"/>
</dbReference>
<dbReference type="Gene3D" id="1.10.10.1320">
    <property type="entry name" value="Anti-sigma factor, zinc-finger domain"/>
    <property type="match status" value="1"/>
</dbReference>
<evidence type="ECO:0000259" key="5">
    <source>
        <dbReference type="Pfam" id="PF13490"/>
    </source>
</evidence>
<keyword evidence="7" id="KW-1185">Reference proteome</keyword>
<dbReference type="OrthoDB" id="277209at2"/>
<dbReference type="InterPro" id="IPR041916">
    <property type="entry name" value="Anti_sigma_zinc_sf"/>
</dbReference>
<dbReference type="EMBL" id="SJPR01000005">
    <property type="protein sequence ID" value="TWT95347.1"/>
    <property type="molecule type" value="Genomic_DNA"/>
</dbReference>
<organism evidence="6 7">
    <name type="scientific">Botrimarina colliarenosi</name>
    <dbReference type="NCBI Taxonomy" id="2528001"/>
    <lineage>
        <taxon>Bacteria</taxon>
        <taxon>Pseudomonadati</taxon>
        <taxon>Planctomycetota</taxon>
        <taxon>Planctomycetia</taxon>
        <taxon>Pirellulales</taxon>
        <taxon>Lacipirellulaceae</taxon>
        <taxon>Botrimarina</taxon>
    </lineage>
</organism>
<evidence type="ECO:0000256" key="4">
    <source>
        <dbReference type="ARBA" id="ARBA00023136"/>
    </source>
</evidence>
<dbReference type="RefSeq" id="WP_146446187.1">
    <property type="nucleotide sequence ID" value="NZ_SJPR01000005.1"/>
</dbReference>
<keyword evidence="3" id="KW-1133">Transmembrane helix</keyword>
<dbReference type="GO" id="GO:0016020">
    <property type="term" value="C:membrane"/>
    <property type="evidence" value="ECO:0007669"/>
    <property type="project" value="UniProtKB-SubCell"/>
</dbReference>
<dbReference type="InterPro" id="IPR051474">
    <property type="entry name" value="Anti-sigma-K/W_factor"/>
</dbReference>
<feature type="domain" description="Putative zinc-finger" evidence="5">
    <location>
        <begin position="3"/>
        <end position="32"/>
    </location>
</feature>
<reference evidence="6 7" key="1">
    <citation type="submission" date="2019-02" db="EMBL/GenBank/DDBJ databases">
        <title>Deep-cultivation of Planctomycetes and their phenomic and genomic characterization uncovers novel biology.</title>
        <authorList>
            <person name="Wiegand S."/>
            <person name="Jogler M."/>
            <person name="Boedeker C."/>
            <person name="Pinto D."/>
            <person name="Vollmers J."/>
            <person name="Rivas-Marin E."/>
            <person name="Kohn T."/>
            <person name="Peeters S.H."/>
            <person name="Heuer A."/>
            <person name="Rast P."/>
            <person name="Oberbeckmann S."/>
            <person name="Bunk B."/>
            <person name="Jeske O."/>
            <person name="Meyerdierks A."/>
            <person name="Storesund J.E."/>
            <person name="Kallscheuer N."/>
            <person name="Luecker S."/>
            <person name="Lage O.M."/>
            <person name="Pohl T."/>
            <person name="Merkel B.J."/>
            <person name="Hornburger P."/>
            <person name="Mueller R.-W."/>
            <person name="Bruemmer F."/>
            <person name="Labrenz M."/>
            <person name="Spormann A.M."/>
            <person name="Op Den Camp H."/>
            <person name="Overmann J."/>
            <person name="Amann R."/>
            <person name="Jetten M.S.M."/>
            <person name="Mascher T."/>
            <person name="Medema M.H."/>
            <person name="Devos D.P."/>
            <person name="Kaster A.-K."/>
            <person name="Ovreas L."/>
            <person name="Rohde M."/>
            <person name="Galperin M.Y."/>
            <person name="Jogler C."/>
        </authorList>
    </citation>
    <scope>NUCLEOTIDE SEQUENCE [LARGE SCALE GENOMIC DNA]</scope>
    <source>
        <strain evidence="6 7">Pla108</strain>
    </source>
</reference>
<evidence type="ECO:0000256" key="1">
    <source>
        <dbReference type="ARBA" id="ARBA00004167"/>
    </source>
</evidence>
<dbReference type="GO" id="GO:0016989">
    <property type="term" value="F:sigma factor antagonist activity"/>
    <property type="evidence" value="ECO:0007669"/>
    <property type="project" value="TreeGrafter"/>
</dbReference>
<proteinExistence type="predicted"/>
<gene>
    <name evidence="6" type="ORF">Pla108_34930</name>
</gene>
<dbReference type="Pfam" id="PF13490">
    <property type="entry name" value="zf-HC2"/>
    <property type="match status" value="1"/>
</dbReference>
<dbReference type="Proteomes" id="UP000317421">
    <property type="component" value="Unassembled WGS sequence"/>
</dbReference>
<keyword evidence="2" id="KW-0812">Transmembrane</keyword>
<dbReference type="PANTHER" id="PTHR37461">
    <property type="entry name" value="ANTI-SIGMA-K FACTOR RSKA"/>
    <property type="match status" value="1"/>
</dbReference>
<dbReference type="InterPro" id="IPR027383">
    <property type="entry name" value="Znf_put"/>
</dbReference>
<accession>A0A5C6A7I7</accession>
<dbReference type="PANTHER" id="PTHR37461:SF1">
    <property type="entry name" value="ANTI-SIGMA-K FACTOR RSKA"/>
    <property type="match status" value="1"/>
</dbReference>
<evidence type="ECO:0000313" key="6">
    <source>
        <dbReference type="EMBL" id="TWT95347.1"/>
    </source>
</evidence>
<evidence type="ECO:0000256" key="3">
    <source>
        <dbReference type="ARBA" id="ARBA00022989"/>
    </source>
</evidence>